<evidence type="ECO:0000313" key="2">
    <source>
        <dbReference type="Proteomes" id="UP001057221"/>
    </source>
</evidence>
<gene>
    <name evidence="1" type="ORF">DOMOVOI_02930</name>
</gene>
<keyword evidence="2" id="KW-1185">Reference proteome</keyword>
<proteinExistence type="predicted"/>
<organism evidence="1 2">
    <name type="scientific">Brevundimonas phage vB_BpoS-Domovoi</name>
    <dbReference type="NCBI Taxonomy" id="2948598"/>
    <lineage>
        <taxon>Viruses</taxon>
        <taxon>Duplodnaviria</taxon>
        <taxon>Heunggongvirae</taxon>
        <taxon>Uroviricota</taxon>
        <taxon>Caudoviricetes</taxon>
        <taxon>Jeanschmidtviridae</taxon>
        <taxon>Marchewkavirus</taxon>
        <taxon>Marchewkavirus domovoi</taxon>
    </lineage>
</organism>
<sequence>MDEALTPHIHTLRRHLKDRGWMLSYPSHLEQDVAGVQDQAAPTPVEIEDAIVALLRTQGLKVIRRPTEADRWEPAFTPQFYEAGGDEAGEVYCRIDLPEGLYYAFQDAAREGLAAASERLNAIDQIEKSASEFERAPGFKSLRKTGILDGIVLTPQELRGLASIQRSMLDLWKKALDRADTRKHKR</sequence>
<dbReference type="EMBL" id="ON529855">
    <property type="protein sequence ID" value="USN14767.1"/>
    <property type="molecule type" value="Genomic_DNA"/>
</dbReference>
<dbReference type="Proteomes" id="UP001057221">
    <property type="component" value="Segment"/>
</dbReference>
<accession>A0A9E7MS13</accession>
<name>A0A9E7MS13_9CAUD</name>
<reference evidence="1 2" key="1">
    <citation type="submission" date="2022-05" db="EMBL/GenBank/DDBJ databases">
        <authorList>
            <person name="Friedrich I."/>
            <person name="Poehlein A."/>
            <person name="Schneider D."/>
            <person name="Hertel R."/>
            <person name="Daniel R."/>
        </authorList>
    </citation>
    <scope>NUCLEOTIDE SEQUENCE [LARGE SCALE GENOMIC DNA]</scope>
</reference>
<evidence type="ECO:0000313" key="1">
    <source>
        <dbReference type="EMBL" id="USN14767.1"/>
    </source>
</evidence>
<protein>
    <submittedName>
        <fullName evidence="1">Uncharacterized protein</fullName>
    </submittedName>
</protein>